<name>A0A7Z7LFD8_9BACT</name>
<dbReference type="InterPro" id="IPR000845">
    <property type="entry name" value="Nucleoside_phosphorylase_d"/>
</dbReference>
<dbReference type="PANTHER" id="PTHR43691">
    <property type="entry name" value="URIDINE PHOSPHORYLASE"/>
    <property type="match status" value="1"/>
</dbReference>
<evidence type="ECO:0000313" key="3">
    <source>
        <dbReference type="Proteomes" id="UP000250796"/>
    </source>
</evidence>
<keyword evidence="3" id="KW-1185">Reference proteome</keyword>
<dbReference type="CDD" id="cd17767">
    <property type="entry name" value="UP_EcUdp-like"/>
    <property type="match status" value="1"/>
</dbReference>
<dbReference type="AlphaFoldDB" id="A0A7Z7LFD8"/>
<evidence type="ECO:0000259" key="1">
    <source>
        <dbReference type="Pfam" id="PF01048"/>
    </source>
</evidence>
<evidence type="ECO:0000313" key="2">
    <source>
        <dbReference type="EMBL" id="SSC12355.1"/>
    </source>
</evidence>
<dbReference type="EMBL" id="LS974202">
    <property type="protein sequence ID" value="SSC12355.1"/>
    <property type="molecule type" value="Genomic_DNA"/>
</dbReference>
<sequence>MESININISKDHLKLSVDKLPDVLLLPGDPARVYEIGRFLDNVKEVGNNRDYLTIVGEYRGLPIAACSSGMGGPSTEIAVVELHKHGVNTIIRIGTSGGLSEKISPGDLIVLSGCIKYSGTANLFVPENFPSIADYRVLQALICACDREGTTFHVGLGLSVDSFYATKPGLIGKDFPSTINGQMDLWKSAGALQLDMEAATLFVLSSLLGISAGAICTAGSNITKGLRPEYPPSNDPAIRCACEAALLFKRWERLSEQAGKNFLIPPIEDRGRI</sequence>
<gene>
    <name evidence="2" type="ORF">MESINF_0906</name>
</gene>
<organism evidence="2 3">
    <name type="scientific">Mesotoga infera</name>
    <dbReference type="NCBI Taxonomy" id="1236046"/>
    <lineage>
        <taxon>Bacteria</taxon>
        <taxon>Thermotogati</taxon>
        <taxon>Thermotogota</taxon>
        <taxon>Thermotogae</taxon>
        <taxon>Kosmotogales</taxon>
        <taxon>Kosmotogaceae</taxon>
        <taxon>Mesotoga</taxon>
    </lineage>
</organism>
<dbReference type="Gene3D" id="3.40.50.1580">
    <property type="entry name" value="Nucleoside phosphorylase domain"/>
    <property type="match status" value="1"/>
</dbReference>
<protein>
    <submittedName>
        <fullName evidence="2">Uridine phosphorylase</fullName>
    </submittedName>
</protein>
<dbReference type="GO" id="GO:0009116">
    <property type="term" value="P:nucleoside metabolic process"/>
    <property type="evidence" value="ECO:0007669"/>
    <property type="project" value="InterPro"/>
</dbReference>
<accession>A0A7Z7LFD8</accession>
<dbReference type="Proteomes" id="UP000250796">
    <property type="component" value="Chromosome MESINF"/>
</dbReference>
<dbReference type="PANTHER" id="PTHR43691:SF13">
    <property type="entry name" value="URIDINE PHOSPHORYLASE"/>
    <property type="match status" value="1"/>
</dbReference>
<dbReference type="InterPro" id="IPR035994">
    <property type="entry name" value="Nucleoside_phosphorylase_sf"/>
</dbReference>
<dbReference type="SUPFAM" id="SSF53167">
    <property type="entry name" value="Purine and uridine phosphorylases"/>
    <property type="match status" value="1"/>
</dbReference>
<dbReference type="GO" id="GO:0003824">
    <property type="term" value="F:catalytic activity"/>
    <property type="evidence" value="ECO:0007669"/>
    <property type="project" value="InterPro"/>
</dbReference>
<reference evidence="2 3" key="1">
    <citation type="submission" date="2017-01" db="EMBL/GenBank/DDBJ databases">
        <authorList>
            <person name="Erauso G."/>
        </authorList>
    </citation>
    <scope>NUCLEOTIDE SEQUENCE [LARGE SCALE GENOMIC DNA]</scope>
    <source>
        <strain evidence="2">MESINF1</strain>
    </source>
</reference>
<dbReference type="GO" id="GO:0005829">
    <property type="term" value="C:cytosol"/>
    <property type="evidence" value="ECO:0007669"/>
    <property type="project" value="TreeGrafter"/>
</dbReference>
<feature type="domain" description="Nucleoside phosphorylase" evidence="1">
    <location>
        <begin position="23"/>
        <end position="222"/>
    </location>
</feature>
<dbReference type="KEGG" id="minf:MESINF_0906"/>
<proteinExistence type="predicted"/>
<dbReference type="Pfam" id="PF01048">
    <property type="entry name" value="PNP_UDP_1"/>
    <property type="match status" value="1"/>
</dbReference>
<dbReference type="RefSeq" id="WP_231936860.1">
    <property type="nucleotide sequence ID" value="NZ_LS974202.1"/>
</dbReference>